<reference evidence="2 3" key="1">
    <citation type="submission" date="2019-02" db="EMBL/GenBank/DDBJ databases">
        <title>Deep-cultivation of Planctomycetes and their phenomic and genomic characterization uncovers novel biology.</title>
        <authorList>
            <person name="Wiegand S."/>
            <person name="Jogler M."/>
            <person name="Boedeker C."/>
            <person name="Pinto D."/>
            <person name="Vollmers J."/>
            <person name="Rivas-Marin E."/>
            <person name="Kohn T."/>
            <person name="Peeters S.H."/>
            <person name="Heuer A."/>
            <person name="Rast P."/>
            <person name="Oberbeckmann S."/>
            <person name="Bunk B."/>
            <person name="Jeske O."/>
            <person name="Meyerdierks A."/>
            <person name="Storesund J.E."/>
            <person name="Kallscheuer N."/>
            <person name="Luecker S."/>
            <person name="Lage O.M."/>
            <person name="Pohl T."/>
            <person name="Merkel B.J."/>
            <person name="Hornburger P."/>
            <person name="Mueller R.-W."/>
            <person name="Bruemmer F."/>
            <person name="Labrenz M."/>
            <person name="Spormann A.M."/>
            <person name="Op Den Camp H."/>
            <person name="Overmann J."/>
            <person name="Amann R."/>
            <person name="Jetten M.S.M."/>
            <person name="Mascher T."/>
            <person name="Medema M.H."/>
            <person name="Devos D.P."/>
            <person name="Kaster A.-K."/>
            <person name="Ovreas L."/>
            <person name="Rohde M."/>
            <person name="Galperin M.Y."/>
            <person name="Jogler C."/>
        </authorList>
    </citation>
    <scope>NUCLEOTIDE SEQUENCE [LARGE SCALE GENOMIC DNA]</scope>
    <source>
        <strain evidence="2 3">CA54</strain>
    </source>
</reference>
<protein>
    <submittedName>
        <fullName evidence="2">Uncharacterized protein</fullName>
    </submittedName>
</protein>
<proteinExistence type="predicted"/>
<keyword evidence="1" id="KW-1133">Transmembrane helix</keyword>
<gene>
    <name evidence="2" type="ORF">CA54_24350</name>
</gene>
<comment type="caution">
    <text evidence="2">The sequence shown here is derived from an EMBL/GenBank/DDBJ whole genome shotgun (WGS) entry which is preliminary data.</text>
</comment>
<dbReference type="Proteomes" id="UP000320735">
    <property type="component" value="Unassembled WGS sequence"/>
</dbReference>
<evidence type="ECO:0000256" key="1">
    <source>
        <dbReference type="SAM" id="Phobius"/>
    </source>
</evidence>
<feature type="transmembrane region" description="Helical" evidence="1">
    <location>
        <begin position="45"/>
        <end position="72"/>
    </location>
</feature>
<accession>A0A5C6BN79</accession>
<sequence>MFLATDETRIKHRLTGLKSQHPQTDGLPPCTAFHAKSRPRTGTPFLVVIMHCVMGIDTIGVIGVANSSILLLHRDSAV</sequence>
<evidence type="ECO:0000313" key="2">
    <source>
        <dbReference type="EMBL" id="TWU13600.1"/>
    </source>
</evidence>
<evidence type="ECO:0000313" key="3">
    <source>
        <dbReference type="Proteomes" id="UP000320735"/>
    </source>
</evidence>
<dbReference type="EMBL" id="SJPP01000001">
    <property type="protein sequence ID" value="TWU13600.1"/>
    <property type="molecule type" value="Genomic_DNA"/>
</dbReference>
<dbReference type="AlphaFoldDB" id="A0A5C6BN79"/>
<organism evidence="2 3">
    <name type="scientific">Symmachiella macrocystis</name>
    <dbReference type="NCBI Taxonomy" id="2527985"/>
    <lineage>
        <taxon>Bacteria</taxon>
        <taxon>Pseudomonadati</taxon>
        <taxon>Planctomycetota</taxon>
        <taxon>Planctomycetia</taxon>
        <taxon>Planctomycetales</taxon>
        <taxon>Planctomycetaceae</taxon>
        <taxon>Symmachiella</taxon>
    </lineage>
</organism>
<keyword evidence="1" id="KW-0812">Transmembrane</keyword>
<keyword evidence="3" id="KW-1185">Reference proteome</keyword>
<keyword evidence="1" id="KW-0472">Membrane</keyword>
<name>A0A5C6BN79_9PLAN</name>